<evidence type="ECO:0000313" key="1">
    <source>
        <dbReference type="EMBL" id="WEA43803.1"/>
    </source>
</evidence>
<reference evidence="1 2" key="1">
    <citation type="submission" date="2023-02" db="EMBL/GenBank/DDBJ databases">
        <title>Complete genome sequence of Priestia aryabhattai G5MAi6, a methanol-tolerant strain isolated from tap water in Hong Kong.</title>
        <authorList>
            <person name="Leung K.M."/>
            <person name="Lai G.K.K."/>
            <person name="Griffin S.D.J."/>
        </authorList>
    </citation>
    <scope>NUCLEOTIDE SEQUENCE [LARGE SCALE GENOMIC DNA]</scope>
    <source>
        <strain evidence="1 2">G5MAi6</strain>
    </source>
</reference>
<dbReference type="Proteomes" id="UP001220217">
    <property type="component" value="Chromosome"/>
</dbReference>
<organism evidence="1 2">
    <name type="scientific">Priestia aryabhattai</name>
    <name type="common">Bacillus aryabhattai</name>
    <dbReference type="NCBI Taxonomy" id="412384"/>
    <lineage>
        <taxon>Bacteria</taxon>
        <taxon>Bacillati</taxon>
        <taxon>Bacillota</taxon>
        <taxon>Bacilli</taxon>
        <taxon>Bacillales</taxon>
        <taxon>Bacillaceae</taxon>
        <taxon>Priestia</taxon>
    </lineage>
</organism>
<gene>
    <name evidence="1" type="ORF">PWO00_23710</name>
</gene>
<dbReference type="EMBL" id="CP118718">
    <property type="protein sequence ID" value="WEA43803.1"/>
    <property type="molecule type" value="Genomic_DNA"/>
</dbReference>
<evidence type="ECO:0000313" key="2">
    <source>
        <dbReference type="Proteomes" id="UP001220217"/>
    </source>
</evidence>
<protein>
    <submittedName>
        <fullName evidence="1">Uncharacterized protein</fullName>
    </submittedName>
</protein>
<dbReference type="AlphaFoldDB" id="A0ABD7WU61"/>
<dbReference type="RefSeq" id="WP_275036514.1">
    <property type="nucleotide sequence ID" value="NZ_CP118718.1"/>
</dbReference>
<sequence>MKNKKELKTEVFSHEEIYEPTGKFLESGEEVIFTKKTTMKINDMEVVVRSNVPSPQAIKNTKRKIREIMNKHYRESIQKNNNES</sequence>
<proteinExistence type="predicted"/>
<name>A0ABD7WU61_PRIAR</name>
<accession>A0ABD7WU61</accession>